<dbReference type="AlphaFoldDB" id="A0A495SLZ3"/>
<name>A0A495SLZ3_9FLAO</name>
<comment type="caution">
    <text evidence="1">The sequence shown here is derived from an EMBL/GenBank/DDBJ whole genome shotgun (WGS) entry which is preliminary data.</text>
</comment>
<organism evidence="1 2">
    <name type="scientific">Chryseobacterium defluvii</name>
    <dbReference type="NCBI Taxonomy" id="160396"/>
    <lineage>
        <taxon>Bacteria</taxon>
        <taxon>Pseudomonadati</taxon>
        <taxon>Bacteroidota</taxon>
        <taxon>Flavobacteriia</taxon>
        <taxon>Flavobacteriales</taxon>
        <taxon>Weeksellaceae</taxon>
        <taxon>Chryseobacterium group</taxon>
        <taxon>Chryseobacterium</taxon>
    </lineage>
</organism>
<accession>A0A495SLZ3</accession>
<protein>
    <submittedName>
        <fullName evidence="1">Uncharacterized protein</fullName>
    </submittedName>
</protein>
<sequence length="65" mass="7762">MMMDINFKTKRMENTIKILLSVVKIKNKALYFFSRKPSPENFEIRKKYELDIAEIERAILILKGL</sequence>
<proteinExistence type="predicted"/>
<dbReference type="Proteomes" id="UP000272428">
    <property type="component" value="Unassembled WGS sequence"/>
</dbReference>
<evidence type="ECO:0000313" key="2">
    <source>
        <dbReference type="Proteomes" id="UP000272428"/>
    </source>
</evidence>
<gene>
    <name evidence="1" type="ORF">BCF58_0278</name>
</gene>
<dbReference type="EMBL" id="RBXB01000001">
    <property type="protein sequence ID" value="RKT01067.1"/>
    <property type="molecule type" value="Genomic_DNA"/>
</dbReference>
<reference evidence="1 2" key="1">
    <citation type="submission" date="2018-10" db="EMBL/GenBank/DDBJ databases">
        <title>Genomic Encyclopedia of Archaeal and Bacterial Type Strains, Phase II (KMG-II): from individual species to whole genera.</title>
        <authorList>
            <person name="Goeker M."/>
        </authorList>
    </citation>
    <scope>NUCLEOTIDE SEQUENCE [LARGE SCALE GENOMIC DNA]</scope>
    <source>
        <strain evidence="1 2">DSM 14219</strain>
    </source>
</reference>
<evidence type="ECO:0000313" key="1">
    <source>
        <dbReference type="EMBL" id="RKT01067.1"/>
    </source>
</evidence>
<keyword evidence="2" id="KW-1185">Reference proteome</keyword>